<feature type="domain" description="GST C-terminal" evidence="8">
    <location>
        <begin position="90"/>
        <end position="220"/>
    </location>
</feature>
<dbReference type="Pfam" id="PF00043">
    <property type="entry name" value="GST_C"/>
    <property type="match status" value="1"/>
</dbReference>
<dbReference type="InterPro" id="IPR036249">
    <property type="entry name" value="Thioredoxin-like_sf"/>
</dbReference>
<dbReference type="InterPro" id="IPR045073">
    <property type="entry name" value="Omega/Tau-like"/>
</dbReference>
<evidence type="ECO:0000313" key="9">
    <source>
        <dbReference type="EMBL" id="KAG0467807.1"/>
    </source>
</evidence>
<dbReference type="CDD" id="cd03058">
    <property type="entry name" value="GST_N_Tau"/>
    <property type="match status" value="1"/>
</dbReference>
<comment type="caution">
    <text evidence="9">The sequence shown here is derived from an EMBL/GenBank/DDBJ whole genome shotgun (WGS) entry which is preliminary data.</text>
</comment>
<dbReference type="Proteomes" id="UP000639772">
    <property type="component" value="Chromosome 9"/>
</dbReference>
<dbReference type="OrthoDB" id="202840at2759"/>
<evidence type="ECO:0000256" key="3">
    <source>
        <dbReference type="ARBA" id="ARBA00022679"/>
    </source>
</evidence>
<comment type="catalytic activity">
    <reaction evidence="4">
        <text>RX + glutathione = an S-substituted glutathione + a halide anion + H(+)</text>
        <dbReference type="Rhea" id="RHEA:16437"/>
        <dbReference type="ChEBI" id="CHEBI:15378"/>
        <dbReference type="ChEBI" id="CHEBI:16042"/>
        <dbReference type="ChEBI" id="CHEBI:17792"/>
        <dbReference type="ChEBI" id="CHEBI:57925"/>
        <dbReference type="ChEBI" id="CHEBI:90779"/>
        <dbReference type="EC" id="2.5.1.18"/>
    </reaction>
</comment>
<dbReference type="InterPro" id="IPR045074">
    <property type="entry name" value="GST_C_Tau"/>
</dbReference>
<dbReference type="PANTHER" id="PTHR11260">
    <property type="entry name" value="GLUTATHIONE S-TRANSFERASE, GST, SUPERFAMILY, GST DOMAIN CONTAINING"/>
    <property type="match status" value="1"/>
</dbReference>
<dbReference type="GO" id="GO:0006749">
    <property type="term" value="P:glutathione metabolic process"/>
    <property type="evidence" value="ECO:0007669"/>
    <property type="project" value="InterPro"/>
</dbReference>
<dbReference type="PANTHER" id="PTHR11260:SF781">
    <property type="entry name" value="GLUTATHIONE S-TRANSFERASE U19"/>
    <property type="match status" value="1"/>
</dbReference>
<dbReference type="GO" id="GO:0004364">
    <property type="term" value="F:glutathione transferase activity"/>
    <property type="evidence" value="ECO:0007669"/>
    <property type="project" value="UniProtKB-EC"/>
</dbReference>
<name>A0A835QEU4_VANPL</name>
<dbReference type="Gene3D" id="3.40.30.10">
    <property type="entry name" value="Glutaredoxin"/>
    <property type="match status" value="1"/>
</dbReference>
<dbReference type="GO" id="GO:0005737">
    <property type="term" value="C:cytoplasm"/>
    <property type="evidence" value="ECO:0007669"/>
    <property type="project" value="TreeGrafter"/>
</dbReference>
<dbReference type="InterPro" id="IPR040079">
    <property type="entry name" value="Glutathione_S-Trfase"/>
</dbReference>
<dbReference type="SFLD" id="SFLDG00358">
    <property type="entry name" value="Main_(cytGST)"/>
    <property type="match status" value="1"/>
</dbReference>
<dbReference type="PROSITE" id="PS50405">
    <property type="entry name" value="GST_CTER"/>
    <property type="match status" value="1"/>
</dbReference>
<evidence type="ECO:0000256" key="5">
    <source>
        <dbReference type="ARBA" id="ARBA00074965"/>
    </source>
</evidence>
<dbReference type="InterPro" id="IPR004046">
    <property type="entry name" value="GST_C"/>
</dbReference>
<dbReference type="Pfam" id="PF02798">
    <property type="entry name" value="GST_N"/>
    <property type="match status" value="1"/>
</dbReference>
<comment type="similarity">
    <text evidence="6">Belongs to the GST superfamily.</text>
</comment>
<comment type="function">
    <text evidence="1">Conjugation of reduced glutathione to a wide number of exogenous and endogenous hydrophobic electrophiles.</text>
</comment>
<dbReference type="SUPFAM" id="SSF52833">
    <property type="entry name" value="Thioredoxin-like"/>
    <property type="match status" value="1"/>
</dbReference>
<dbReference type="AlphaFoldDB" id="A0A835QEU4"/>
<dbReference type="EC" id="2.5.1.18" evidence="2"/>
<evidence type="ECO:0000259" key="8">
    <source>
        <dbReference type="PROSITE" id="PS50405"/>
    </source>
</evidence>
<evidence type="ECO:0000256" key="4">
    <source>
        <dbReference type="ARBA" id="ARBA00047960"/>
    </source>
</evidence>
<accession>A0A835QEU4</accession>
<proteinExistence type="inferred from homology"/>
<dbReference type="FunFam" id="1.20.1050.10:FF:000018">
    <property type="entry name" value="Glutathione S-transferase U20"/>
    <property type="match status" value="1"/>
</dbReference>
<organism evidence="9 10">
    <name type="scientific">Vanilla planifolia</name>
    <name type="common">Vanilla</name>
    <dbReference type="NCBI Taxonomy" id="51239"/>
    <lineage>
        <taxon>Eukaryota</taxon>
        <taxon>Viridiplantae</taxon>
        <taxon>Streptophyta</taxon>
        <taxon>Embryophyta</taxon>
        <taxon>Tracheophyta</taxon>
        <taxon>Spermatophyta</taxon>
        <taxon>Magnoliopsida</taxon>
        <taxon>Liliopsida</taxon>
        <taxon>Asparagales</taxon>
        <taxon>Orchidaceae</taxon>
        <taxon>Vanilloideae</taxon>
        <taxon>Vanilleae</taxon>
        <taxon>Vanilla</taxon>
    </lineage>
</organism>
<evidence type="ECO:0000256" key="2">
    <source>
        <dbReference type="ARBA" id="ARBA00012452"/>
    </source>
</evidence>
<keyword evidence="3" id="KW-0808">Transferase</keyword>
<evidence type="ECO:0000256" key="6">
    <source>
        <dbReference type="RuleBase" id="RU003494"/>
    </source>
</evidence>
<evidence type="ECO:0000256" key="1">
    <source>
        <dbReference type="ARBA" id="ARBA00003701"/>
    </source>
</evidence>
<dbReference type="CDD" id="cd03185">
    <property type="entry name" value="GST_C_Tau"/>
    <property type="match status" value="1"/>
</dbReference>
<dbReference type="PROSITE" id="PS50404">
    <property type="entry name" value="GST_NTER"/>
    <property type="match status" value="1"/>
</dbReference>
<dbReference type="SFLD" id="SFLDS00019">
    <property type="entry name" value="Glutathione_Transferase_(cytos"/>
    <property type="match status" value="1"/>
</dbReference>
<dbReference type="SFLD" id="SFLDG01152">
    <property type="entry name" value="Main.3:_Omega-_and_Tau-like"/>
    <property type="match status" value="1"/>
</dbReference>
<dbReference type="EMBL" id="JADCNM010000009">
    <property type="protein sequence ID" value="KAG0467807.1"/>
    <property type="molecule type" value="Genomic_DNA"/>
</dbReference>
<dbReference type="InterPro" id="IPR004045">
    <property type="entry name" value="Glutathione_S-Trfase_N"/>
</dbReference>
<dbReference type="InterPro" id="IPR010987">
    <property type="entry name" value="Glutathione-S-Trfase_C-like"/>
</dbReference>
<feature type="domain" description="GST N-terminal" evidence="7">
    <location>
        <begin position="5"/>
        <end position="84"/>
    </location>
</feature>
<evidence type="ECO:0000313" key="10">
    <source>
        <dbReference type="Proteomes" id="UP000639772"/>
    </source>
</evidence>
<dbReference type="Gene3D" id="1.20.1050.10">
    <property type="match status" value="1"/>
</dbReference>
<gene>
    <name evidence="9" type="ORF">HPP92_017135</name>
</gene>
<protein>
    <recommendedName>
        <fullName evidence="5">Probable glutathione S-transferase GSTU1</fullName>
        <ecNumber evidence="2">2.5.1.18</ecNumber>
    </recommendedName>
</protein>
<reference evidence="9 10" key="1">
    <citation type="journal article" date="2020" name="Nat. Food">
        <title>A phased Vanilla planifolia genome enables genetic improvement of flavour and production.</title>
        <authorList>
            <person name="Hasing T."/>
            <person name="Tang H."/>
            <person name="Brym M."/>
            <person name="Khazi F."/>
            <person name="Huang T."/>
            <person name="Chambers A.H."/>
        </authorList>
    </citation>
    <scope>NUCLEOTIDE SEQUENCE [LARGE SCALE GENOMIC DNA]</scope>
    <source>
        <tissue evidence="9">Leaf</tissue>
    </source>
</reference>
<sequence length="221" mass="25083">MAGEKGVKLLDFWASPFGQRVRIALAEKGVEYDYHEEDLATKSELLVKSNPVYKKVPVLIHDGRPVCESLIIVQYIDEVWPGKNTIVPSDPYSRAQARFWADYVDKKVYVTGSKLWKLKGEEQEEGKKELVEIIKTLEGELGSKKYFGGESFGLVDITLVPFASWFYVYEAFGGISVEREAPKLAAWAKGCKERESVAKTLPDPEKVYEHVISLRKRYGVE</sequence>
<dbReference type="SUPFAM" id="SSF47616">
    <property type="entry name" value="GST C-terminal domain-like"/>
    <property type="match status" value="1"/>
</dbReference>
<dbReference type="FunFam" id="3.40.30.10:FF:000014">
    <property type="entry name" value="Tau class glutathione S-transferase"/>
    <property type="match status" value="1"/>
</dbReference>
<dbReference type="InterPro" id="IPR036282">
    <property type="entry name" value="Glutathione-S-Trfase_C_sf"/>
</dbReference>
<evidence type="ECO:0000259" key="7">
    <source>
        <dbReference type="PROSITE" id="PS50404"/>
    </source>
</evidence>